<dbReference type="OrthoDB" id="445936at2759"/>
<dbReference type="CDD" id="cd04658">
    <property type="entry name" value="Piwi_piwi-like_Euk"/>
    <property type="match status" value="1"/>
</dbReference>
<gene>
    <name evidence="2" type="primary">Siwi</name>
    <name evidence="2" type="ORF">EVAR_41455_1</name>
</gene>
<dbReference type="Gene3D" id="3.40.50.2300">
    <property type="match status" value="1"/>
</dbReference>
<dbReference type="InterPro" id="IPR012337">
    <property type="entry name" value="RNaseH-like_sf"/>
</dbReference>
<reference evidence="2 3" key="1">
    <citation type="journal article" date="2019" name="Commun. Biol.">
        <title>The bagworm genome reveals a unique fibroin gene that provides high tensile strength.</title>
        <authorList>
            <person name="Kono N."/>
            <person name="Nakamura H."/>
            <person name="Ohtoshi R."/>
            <person name="Tomita M."/>
            <person name="Numata K."/>
            <person name="Arakawa K."/>
        </authorList>
    </citation>
    <scope>NUCLEOTIDE SEQUENCE [LARGE SCALE GENOMIC DNA]</scope>
</reference>
<dbReference type="SMART" id="SM00950">
    <property type="entry name" value="Piwi"/>
    <property type="match status" value="1"/>
</dbReference>
<evidence type="ECO:0000259" key="1">
    <source>
        <dbReference type="PROSITE" id="PS50822"/>
    </source>
</evidence>
<name>A0A4C1W6D1_EUMVA</name>
<dbReference type="InterPro" id="IPR003165">
    <property type="entry name" value="Piwi"/>
</dbReference>
<dbReference type="Proteomes" id="UP000299102">
    <property type="component" value="Unassembled WGS sequence"/>
</dbReference>
<dbReference type="PROSITE" id="PS50822">
    <property type="entry name" value="PIWI"/>
    <property type="match status" value="1"/>
</dbReference>
<proteinExistence type="predicted"/>
<dbReference type="EMBL" id="BGZK01000476">
    <property type="protein sequence ID" value="GBP46102.1"/>
    <property type="molecule type" value="Genomic_DNA"/>
</dbReference>
<protein>
    <submittedName>
        <fullName evidence="2">Piwi-like protein Siwi</fullName>
    </submittedName>
</protein>
<dbReference type="GO" id="GO:0003676">
    <property type="term" value="F:nucleic acid binding"/>
    <property type="evidence" value="ECO:0007669"/>
    <property type="project" value="InterPro"/>
</dbReference>
<evidence type="ECO:0000313" key="2">
    <source>
        <dbReference type="EMBL" id="GBP46102.1"/>
    </source>
</evidence>
<dbReference type="AlphaFoldDB" id="A0A4C1W6D1"/>
<evidence type="ECO:0000313" key="3">
    <source>
        <dbReference type="Proteomes" id="UP000299102"/>
    </source>
</evidence>
<dbReference type="InterPro" id="IPR036397">
    <property type="entry name" value="RNaseH_sf"/>
</dbReference>
<organism evidence="2 3">
    <name type="scientific">Eumeta variegata</name>
    <name type="common">Bagworm moth</name>
    <name type="synonym">Eumeta japonica</name>
    <dbReference type="NCBI Taxonomy" id="151549"/>
    <lineage>
        <taxon>Eukaryota</taxon>
        <taxon>Metazoa</taxon>
        <taxon>Ecdysozoa</taxon>
        <taxon>Arthropoda</taxon>
        <taxon>Hexapoda</taxon>
        <taxon>Insecta</taxon>
        <taxon>Pterygota</taxon>
        <taxon>Neoptera</taxon>
        <taxon>Endopterygota</taxon>
        <taxon>Lepidoptera</taxon>
        <taxon>Glossata</taxon>
        <taxon>Ditrysia</taxon>
        <taxon>Tineoidea</taxon>
        <taxon>Psychidae</taxon>
        <taxon>Oiketicinae</taxon>
        <taxon>Eumeta</taxon>
    </lineage>
</organism>
<accession>A0A4C1W6D1</accession>
<dbReference type="PANTHER" id="PTHR22891">
    <property type="entry name" value="EUKARYOTIC TRANSLATION INITIATION FACTOR 2C"/>
    <property type="match status" value="1"/>
</dbReference>
<dbReference type="STRING" id="151549.A0A4C1W6D1"/>
<sequence length="514" mass="57956">MLSENMMPELLYLIPELCRQTGLSDEMRNNFQLMKALATHTKLGPDARIQKLMEFNRRLTGTPEVIKNNLYTWAALTAERDPRSHRCVVGLLGRIEGKVNRWRGSGASNTKVGRWKGRGHRNFHSLDENQQQKLSKELLSLGQVPSWAVITPERQRRDAEGFVDLIIRTGSGVGFNLPRPEIVPIRHDSANEYAQASEGVISRRNPAFLLFVLARQTTDRYETIKKKCYIDRAIPSQVVCGRSLTNKNAMSIATKVAIQINCKMGGAPWTVEIPVTGLMVVGYDVCHDTRNKSRSFGAMVASLDQCLSQYYSAVNAHQSGEELSSHMSFNIGAALVKYRERNGALPTRIMIYRDGVGDGQIPYVVQHEVVEIKKKLSEIYNGNNYKMCFIIVSKRINTRVFVERGGRGVDNPRPGTVIDDVVTLPERYDFFLVSQCVREGTVAPTSYNVIEDNLGLSPDRIQRLTYKMTHLYYNCSNQVRVPAVCQYAHKLAFMAGQSLHGQPHYSLSTSLYFL</sequence>
<keyword evidence="3" id="KW-1185">Reference proteome</keyword>
<dbReference type="Gene3D" id="3.30.420.10">
    <property type="entry name" value="Ribonuclease H-like superfamily/Ribonuclease H"/>
    <property type="match status" value="1"/>
</dbReference>
<comment type="caution">
    <text evidence="2">The sequence shown here is derived from an EMBL/GenBank/DDBJ whole genome shotgun (WGS) entry which is preliminary data.</text>
</comment>
<dbReference type="SUPFAM" id="SSF53098">
    <property type="entry name" value="Ribonuclease H-like"/>
    <property type="match status" value="1"/>
</dbReference>
<dbReference type="FunFam" id="3.30.420.10:FF:000014">
    <property type="entry name" value="Piwi-like RNA-mediated gene silencing 1"/>
    <property type="match status" value="1"/>
</dbReference>
<dbReference type="Pfam" id="PF02171">
    <property type="entry name" value="Piwi"/>
    <property type="match status" value="1"/>
</dbReference>
<feature type="domain" description="Piwi" evidence="1">
    <location>
        <begin position="208"/>
        <end position="500"/>
    </location>
</feature>